<dbReference type="WBParaSite" id="nRc.2.0.1.t43361-RA">
    <property type="protein sequence ID" value="nRc.2.0.1.t43361-RA"/>
    <property type="gene ID" value="nRc.2.0.1.g43361"/>
</dbReference>
<evidence type="ECO:0000256" key="2">
    <source>
        <dbReference type="ARBA" id="ARBA00022448"/>
    </source>
</evidence>
<evidence type="ECO:0000313" key="8">
    <source>
        <dbReference type="WBParaSite" id="nRc.2.0.1.t43361-RA"/>
    </source>
</evidence>
<dbReference type="GO" id="GO:0006887">
    <property type="term" value="P:exocytosis"/>
    <property type="evidence" value="ECO:0007669"/>
    <property type="project" value="UniProtKB-KW"/>
</dbReference>
<evidence type="ECO:0000256" key="5">
    <source>
        <dbReference type="RuleBase" id="RU365026"/>
    </source>
</evidence>
<keyword evidence="5" id="KW-0653">Protein transport</keyword>
<dbReference type="PANTHER" id="PTHR12542:SF41">
    <property type="entry name" value="EXOCYST COMPLEX COMPONENT 7"/>
    <property type="match status" value="1"/>
</dbReference>
<dbReference type="InterPro" id="IPR004140">
    <property type="entry name" value="Exo70"/>
</dbReference>
<dbReference type="OMA" id="SNTIWFL"/>
<dbReference type="InterPro" id="IPR016159">
    <property type="entry name" value="Cullin_repeat-like_dom_sf"/>
</dbReference>
<keyword evidence="2 5" id="KW-0813">Transport</keyword>
<evidence type="ECO:0000313" key="7">
    <source>
        <dbReference type="Proteomes" id="UP000887565"/>
    </source>
</evidence>
<feature type="domain" description="Exocyst complex subunit Exo70 C-terminal" evidence="6">
    <location>
        <begin position="371"/>
        <end position="731"/>
    </location>
</feature>
<keyword evidence="7" id="KW-1185">Reference proteome</keyword>
<sequence length="737" mass="84684">MAVAKQPRGYLAKFAKQPHGYIAKLAKQPRGCDETGDCASEFGFMSKLMMLITNMSVAYRAIKYIDQKTSAEEEWLNTLTESLKKSDHLKQNMIELLDSFSTRLSTLESTVLPMYEHTGLLQQRQLNIMKTLKTVDSTLAHYSSVAELDSVLRNYEPNDDIDKYLKNMGKLKDAMKYFADNDNSKSTHLDNAKGTFEFGCSALEREFKEILRKNSTTIKPTMLLEVISDDYEIDKEKLGTVDLMPVKDVELLAKVAQWLVNNGTSTDFTNFYSDYRSLYTQKLMQNIIDHFKSNTTPPTNLKFQASPLMTRKDLGASKAQNIRKASRTYASDLAIRRTTTLAVENVTKESSMETESENFLLSLCCLLACVIIENELIQRIFGVQKDLTTSLMKNVINKSTNFVLSIGDVLLAQIQKSLSKQDHAAILCLFPLAKYLHGNDRRFDLILKFCSNSAKNKFVELPKAVDSLCVKGLEDFVEHVKIDEDKFVPKDGTVHQVTSNALIFLEQLMQIRDCILTVLSSGQMESATNLVPKYFARVLSALGLNLRNKAELYTSANFTTDYLSLKAVFMLNNFNHILRTLQKSGVMKLLVYQQNREIENFYFDQIKQFKKQYLAGWSHLLVILMEFQQKFGIHDSASMPIFMQNVKLKDKEREILKNTFSEFNKEFEILFNYQNSYSVPDKELAQQLRRETKEIILPKYTPFYNCCHSTNFSKNPEKYVKYTPQDLIRHFDQLFSR</sequence>
<proteinExistence type="inferred from homology"/>
<organism evidence="7 8">
    <name type="scientific">Romanomermis culicivorax</name>
    <name type="common">Nematode worm</name>
    <dbReference type="NCBI Taxonomy" id="13658"/>
    <lineage>
        <taxon>Eukaryota</taxon>
        <taxon>Metazoa</taxon>
        <taxon>Ecdysozoa</taxon>
        <taxon>Nematoda</taxon>
        <taxon>Enoplea</taxon>
        <taxon>Dorylaimia</taxon>
        <taxon>Mermithida</taxon>
        <taxon>Mermithoidea</taxon>
        <taxon>Mermithidae</taxon>
        <taxon>Romanomermis</taxon>
    </lineage>
</organism>
<dbReference type="PANTHER" id="PTHR12542">
    <property type="entry name" value="EXOCYST COMPLEX PROTEIN EXO70"/>
    <property type="match status" value="1"/>
</dbReference>
<name>A0A915KX25_ROMCU</name>
<dbReference type="Pfam" id="PF20669">
    <property type="entry name" value="Exo70_N"/>
    <property type="match status" value="1"/>
</dbReference>
<dbReference type="GO" id="GO:0015031">
    <property type="term" value="P:protein transport"/>
    <property type="evidence" value="ECO:0007669"/>
    <property type="project" value="UniProtKB-KW"/>
</dbReference>
<accession>A0A915KX25</accession>
<evidence type="ECO:0000256" key="1">
    <source>
        <dbReference type="ARBA" id="ARBA00006756"/>
    </source>
</evidence>
<dbReference type="GO" id="GO:0000145">
    <property type="term" value="C:exocyst"/>
    <property type="evidence" value="ECO:0007669"/>
    <property type="project" value="InterPro"/>
</dbReference>
<dbReference type="InterPro" id="IPR046364">
    <property type="entry name" value="Exo70_C"/>
</dbReference>
<dbReference type="GO" id="GO:0005546">
    <property type="term" value="F:phosphatidylinositol-4,5-bisphosphate binding"/>
    <property type="evidence" value="ECO:0007669"/>
    <property type="project" value="InterPro"/>
</dbReference>
<evidence type="ECO:0000259" key="6">
    <source>
        <dbReference type="Pfam" id="PF03081"/>
    </source>
</evidence>
<dbReference type="Gene3D" id="1.20.1280.170">
    <property type="entry name" value="Exocyst complex component Exo70"/>
    <property type="match status" value="2"/>
</dbReference>
<dbReference type="SUPFAM" id="SSF74788">
    <property type="entry name" value="Cullin repeat-like"/>
    <property type="match status" value="1"/>
</dbReference>
<comment type="similarity">
    <text evidence="1 5">Belongs to the EXO70 family.</text>
</comment>
<evidence type="ECO:0000256" key="4">
    <source>
        <dbReference type="ARBA" id="ARBA00026169"/>
    </source>
</evidence>
<dbReference type="Proteomes" id="UP000887565">
    <property type="component" value="Unplaced"/>
</dbReference>
<evidence type="ECO:0000256" key="3">
    <source>
        <dbReference type="ARBA" id="ARBA00022483"/>
    </source>
</evidence>
<dbReference type="Pfam" id="PF03081">
    <property type="entry name" value="Exo70_C"/>
    <property type="match status" value="1"/>
</dbReference>
<dbReference type="AlphaFoldDB" id="A0A915KX25"/>
<comment type="function">
    <text evidence="5">Component of the exocyst complex involved in the docking of exocytic vesicles with fusion sites on the plasma membrane.</text>
</comment>
<keyword evidence="3 5" id="KW-0268">Exocytosis</keyword>
<reference evidence="8" key="1">
    <citation type="submission" date="2022-11" db="UniProtKB">
        <authorList>
            <consortium name="WormBaseParasite"/>
        </authorList>
    </citation>
    <scope>IDENTIFICATION</scope>
</reference>
<protein>
    <recommendedName>
        <fullName evidence="4 5">Exocyst complex component 7</fullName>
    </recommendedName>
    <alternativeName>
        <fullName evidence="5">Exocyst complex component Exo70</fullName>
    </alternativeName>
</protein>